<dbReference type="Proteomes" id="UP001365542">
    <property type="component" value="Unassembled WGS sequence"/>
</dbReference>
<dbReference type="EMBL" id="JAVHJO010000001">
    <property type="protein sequence ID" value="KAK6543269.1"/>
    <property type="molecule type" value="Genomic_DNA"/>
</dbReference>
<dbReference type="GO" id="GO:0000974">
    <property type="term" value="C:Prp19 complex"/>
    <property type="evidence" value="ECO:0007669"/>
    <property type="project" value="TreeGrafter"/>
</dbReference>
<dbReference type="GO" id="GO:0071006">
    <property type="term" value="C:U2-type catalytic step 1 spliceosome"/>
    <property type="evidence" value="ECO:0007669"/>
    <property type="project" value="TreeGrafter"/>
</dbReference>
<evidence type="ECO:0000256" key="8">
    <source>
        <dbReference type="ARBA" id="ARBA00025609"/>
    </source>
</evidence>
<proteinExistence type="inferred from homology"/>
<dbReference type="Pfam" id="PF21369">
    <property type="entry name" value="STL11_N"/>
    <property type="match status" value="1"/>
</dbReference>
<comment type="similarity">
    <text evidence="2">Belongs to the SLT11 family.</text>
</comment>
<dbReference type="Pfam" id="PF00076">
    <property type="entry name" value="RRM_1"/>
    <property type="match status" value="1"/>
</dbReference>
<gene>
    <name evidence="12" type="primary">SLT11_1</name>
    <name evidence="12" type="ORF">TWF694_000028</name>
</gene>
<evidence type="ECO:0000256" key="5">
    <source>
        <dbReference type="ARBA" id="ARBA00022884"/>
    </source>
</evidence>
<evidence type="ECO:0000259" key="11">
    <source>
        <dbReference type="PROSITE" id="PS50102"/>
    </source>
</evidence>
<evidence type="ECO:0000256" key="10">
    <source>
        <dbReference type="SAM" id="MobiDB-lite"/>
    </source>
</evidence>
<evidence type="ECO:0000256" key="6">
    <source>
        <dbReference type="ARBA" id="ARBA00023187"/>
    </source>
</evidence>
<name>A0AAV9XPZ9_9PEZI</name>
<dbReference type="GO" id="GO:0006397">
    <property type="term" value="P:mRNA processing"/>
    <property type="evidence" value="ECO:0007669"/>
    <property type="project" value="UniProtKB-KW"/>
</dbReference>
<organism evidence="12 13">
    <name type="scientific">Orbilia ellipsospora</name>
    <dbReference type="NCBI Taxonomy" id="2528407"/>
    <lineage>
        <taxon>Eukaryota</taxon>
        <taxon>Fungi</taxon>
        <taxon>Dikarya</taxon>
        <taxon>Ascomycota</taxon>
        <taxon>Pezizomycotina</taxon>
        <taxon>Orbiliomycetes</taxon>
        <taxon>Orbiliales</taxon>
        <taxon>Orbiliaceae</taxon>
        <taxon>Orbilia</taxon>
    </lineage>
</organism>
<evidence type="ECO:0000313" key="12">
    <source>
        <dbReference type="EMBL" id="KAK6543269.1"/>
    </source>
</evidence>
<dbReference type="SMART" id="SM00360">
    <property type="entry name" value="RRM"/>
    <property type="match status" value="1"/>
</dbReference>
<comment type="caution">
    <text evidence="12">The sequence shown here is derived from an EMBL/GenBank/DDBJ whole genome shotgun (WGS) entry which is preliminary data.</text>
</comment>
<dbReference type="FunFam" id="3.30.70.330:FF:000396">
    <property type="entry name" value="Putative Pre-mRNA-splicing factor slt11"/>
    <property type="match status" value="1"/>
</dbReference>
<dbReference type="GO" id="GO:0008380">
    <property type="term" value="P:RNA splicing"/>
    <property type="evidence" value="ECO:0007669"/>
    <property type="project" value="UniProtKB-KW"/>
</dbReference>
<dbReference type="AlphaFoldDB" id="A0AAV9XPZ9"/>
<dbReference type="CDD" id="cd12265">
    <property type="entry name" value="RRM_SLT11"/>
    <property type="match status" value="1"/>
</dbReference>
<evidence type="ECO:0000256" key="7">
    <source>
        <dbReference type="ARBA" id="ARBA00023242"/>
    </source>
</evidence>
<dbReference type="PANTHER" id="PTHR14089">
    <property type="entry name" value="PRE-MRNA-SPLICING FACTOR RBM22"/>
    <property type="match status" value="1"/>
</dbReference>
<evidence type="ECO:0000256" key="3">
    <source>
        <dbReference type="ARBA" id="ARBA00022664"/>
    </source>
</evidence>
<dbReference type="GO" id="GO:0071007">
    <property type="term" value="C:U2-type catalytic step 2 spliceosome"/>
    <property type="evidence" value="ECO:0007669"/>
    <property type="project" value="TreeGrafter"/>
</dbReference>
<protein>
    <submittedName>
        <fullName evidence="12">Pre-mRNA-splicing factor slt11</fullName>
    </submittedName>
</protein>
<evidence type="ECO:0000256" key="4">
    <source>
        <dbReference type="ARBA" id="ARBA00022728"/>
    </source>
</evidence>
<keyword evidence="3" id="KW-0507">mRNA processing</keyword>
<keyword evidence="6" id="KW-0508">mRNA splicing</keyword>
<feature type="region of interest" description="Disordered" evidence="10">
    <location>
        <begin position="311"/>
        <end position="362"/>
    </location>
</feature>
<dbReference type="InterPro" id="IPR039171">
    <property type="entry name" value="Cwc2/Slt11"/>
</dbReference>
<comment type="subcellular location">
    <subcellularLocation>
        <location evidence="1">Nucleus</location>
    </subcellularLocation>
</comment>
<dbReference type="GO" id="GO:0036002">
    <property type="term" value="F:pre-mRNA binding"/>
    <property type="evidence" value="ECO:0007669"/>
    <property type="project" value="TreeGrafter"/>
</dbReference>
<evidence type="ECO:0000256" key="1">
    <source>
        <dbReference type="ARBA" id="ARBA00004123"/>
    </source>
</evidence>
<keyword evidence="4" id="KW-0747">Spliceosome</keyword>
<feature type="compositionally biased region" description="Gly residues" evidence="10">
    <location>
        <begin position="188"/>
        <end position="197"/>
    </location>
</feature>
<dbReference type="Gene3D" id="3.30.70.330">
    <property type="match status" value="1"/>
</dbReference>
<dbReference type="PANTHER" id="PTHR14089:SF6">
    <property type="entry name" value="PRE-MRNA-SPLICING FACTOR RBM22"/>
    <property type="match status" value="1"/>
</dbReference>
<keyword evidence="13" id="KW-1185">Reference proteome</keyword>
<dbReference type="SUPFAM" id="SSF54928">
    <property type="entry name" value="RNA-binding domain, RBD"/>
    <property type="match status" value="1"/>
</dbReference>
<keyword evidence="5 9" id="KW-0694">RNA-binding</keyword>
<accession>A0AAV9XPZ9</accession>
<dbReference type="InterPro" id="IPR012677">
    <property type="entry name" value="Nucleotide-bd_a/b_plait_sf"/>
</dbReference>
<reference evidence="12 13" key="1">
    <citation type="submission" date="2019-10" db="EMBL/GenBank/DDBJ databases">
        <authorList>
            <person name="Palmer J.M."/>
        </authorList>
    </citation>
    <scope>NUCLEOTIDE SEQUENCE [LARGE SCALE GENOMIC DNA]</scope>
    <source>
        <strain evidence="12 13">TWF694</strain>
    </source>
</reference>
<sequence>MPPKADINRSGSESTDFPSVCENCLPENPYVQMIKENYGAECKICTRPFTVFKWLPDRNSRYKKTNICLTCARLKNCCQCCMLDLSFGLPIVVRDAALKLVAQGPSSEINKQYYAQNTENHLTEGQIPEEYEKTDSAARDLLKRLATSEPYYKRPRRNRDDGSGGITNRSGPGPIRTRGGSGDKSKGGRGSGGGGRGPIRNFPSAAQLPAGPQDIEPPADISITSLFLLGVEDDLAEHSIRTFFSAFGQIRSIVCVHHSRCAFVNFQTRAGAEAAAESCQGKAIIAGCPLRIMWGKPRPLGNIDRSQVTAMAKKSSPNAGKFTDHGNPNSQDQEKSNLDAMEPLVPPGSGDEGFLYPSQIPE</sequence>
<comment type="function">
    <text evidence="8">Involved in pre-mRNA splicing. Facilitates the cooperative formation of U2/U6 helix II in association with stem II in the spliceosome. Binds to RNA.</text>
</comment>
<dbReference type="PROSITE" id="PS50102">
    <property type="entry name" value="RRM"/>
    <property type="match status" value="1"/>
</dbReference>
<keyword evidence="7" id="KW-0539">Nucleus</keyword>
<dbReference type="GO" id="GO:0017070">
    <property type="term" value="F:U6 snRNA binding"/>
    <property type="evidence" value="ECO:0007669"/>
    <property type="project" value="TreeGrafter"/>
</dbReference>
<feature type="region of interest" description="Disordered" evidence="10">
    <location>
        <begin position="149"/>
        <end position="216"/>
    </location>
</feature>
<evidence type="ECO:0000256" key="2">
    <source>
        <dbReference type="ARBA" id="ARBA00007781"/>
    </source>
</evidence>
<dbReference type="InterPro" id="IPR034356">
    <property type="entry name" value="Slt11_RRM"/>
</dbReference>
<evidence type="ECO:0000256" key="9">
    <source>
        <dbReference type="PROSITE-ProRule" id="PRU00176"/>
    </source>
</evidence>
<evidence type="ECO:0000313" key="13">
    <source>
        <dbReference type="Proteomes" id="UP001365542"/>
    </source>
</evidence>
<dbReference type="InterPro" id="IPR035979">
    <property type="entry name" value="RBD_domain_sf"/>
</dbReference>
<dbReference type="InterPro" id="IPR048995">
    <property type="entry name" value="STL11/RBM22-like_N"/>
</dbReference>
<dbReference type="InterPro" id="IPR000504">
    <property type="entry name" value="RRM_dom"/>
</dbReference>
<feature type="domain" description="RRM" evidence="11">
    <location>
        <begin position="224"/>
        <end position="297"/>
    </location>
</feature>